<reference evidence="1 2" key="1">
    <citation type="submission" date="2016-10" db="EMBL/GenBank/DDBJ databases">
        <authorList>
            <person name="de Groot N.N."/>
        </authorList>
    </citation>
    <scope>NUCLEOTIDE SEQUENCE [LARGE SCALE GENOMIC DNA]</scope>
    <source>
        <strain evidence="1 2">DSM 11363</strain>
    </source>
</reference>
<evidence type="ECO:0008006" key="3">
    <source>
        <dbReference type="Google" id="ProtNLM"/>
    </source>
</evidence>
<name>A0A1I0J4H5_9PSED</name>
<gene>
    <name evidence="1" type="ORF">SAMN05216197_14720</name>
</gene>
<evidence type="ECO:0000313" key="1">
    <source>
        <dbReference type="EMBL" id="SEU04668.1"/>
    </source>
</evidence>
<dbReference type="EMBL" id="FOHW01000047">
    <property type="protein sequence ID" value="SEU04668.1"/>
    <property type="molecule type" value="Genomic_DNA"/>
</dbReference>
<dbReference type="Proteomes" id="UP000182332">
    <property type="component" value="Unassembled WGS sequence"/>
</dbReference>
<dbReference type="OrthoDB" id="9797574at2"/>
<evidence type="ECO:0000313" key="2">
    <source>
        <dbReference type="Proteomes" id="UP000182332"/>
    </source>
</evidence>
<proteinExistence type="predicted"/>
<dbReference type="RefSeq" id="WP_074892833.1">
    <property type="nucleotide sequence ID" value="NZ_FOHW01000047.1"/>
</dbReference>
<dbReference type="AlphaFoldDB" id="A0A1I0J4H5"/>
<accession>A0A1I0J4H5</accession>
<protein>
    <recommendedName>
        <fullName evidence="3">Type II restriction endonuclease</fullName>
    </recommendedName>
</protein>
<organism evidence="1 2">
    <name type="scientific">Pseudomonas graminis</name>
    <dbReference type="NCBI Taxonomy" id="158627"/>
    <lineage>
        <taxon>Bacteria</taxon>
        <taxon>Pseudomonadati</taxon>
        <taxon>Pseudomonadota</taxon>
        <taxon>Gammaproteobacteria</taxon>
        <taxon>Pseudomonadales</taxon>
        <taxon>Pseudomonadaceae</taxon>
        <taxon>Pseudomonas</taxon>
    </lineage>
</organism>
<sequence length="115" mass="12784">MNNKPVLLEPACLKTLTAVEAHPNRSNQHEFNGVAALKTIFGTDKSKHVGRFSVRGSTVVDEVTVTWYESRESSPTRSEYRLYFQTNAVMALAVAGDDILIGLDKRGVLNFILMK</sequence>